<reference evidence="2" key="1">
    <citation type="submission" date="2022-11" db="UniProtKB">
        <authorList>
            <consortium name="WormBaseParasite"/>
        </authorList>
    </citation>
    <scope>IDENTIFICATION</scope>
</reference>
<organism evidence="1 2">
    <name type="scientific">Panagrolaimus sp. PS1159</name>
    <dbReference type="NCBI Taxonomy" id="55785"/>
    <lineage>
        <taxon>Eukaryota</taxon>
        <taxon>Metazoa</taxon>
        <taxon>Ecdysozoa</taxon>
        <taxon>Nematoda</taxon>
        <taxon>Chromadorea</taxon>
        <taxon>Rhabditida</taxon>
        <taxon>Tylenchina</taxon>
        <taxon>Panagrolaimomorpha</taxon>
        <taxon>Panagrolaimoidea</taxon>
        <taxon>Panagrolaimidae</taxon>
        <taxon>Panagrolaimus</taxon>
    </lineage>
</organism>
<proteinExistence type="predicted"/>
<dbReference type="WBParaSite" id="PS1159_v2.g23656.t1">
    <property type="protein sequence ID" value="PS1159_v2.g23656.t1"/>
    <property type="gene ID" value="PS1159_v2.g23656"/>
</dbReference>
<name>A0AC35G359_9BILA</name>
<evidence type="ECO:0000313" key="2">
    <source>
        <dbReference type="WBParaSite" id="PS1159_v2.g23656.t1"/>
    </source>
</evidence>
<evidence type="ECO:0000313" key="1">
    <source>
        <dbReference type="Proteomes" id="UP000887580"/>
    </source>
</evidence>
<dbReference type="Proteomes" id="UP000887580">
    <property type="component" value="Unplaced"/>
</dbReference>
<sequence length="437" mass="50040">MASTNDPESFNETLVPTIIPRTVLERANLSASNWFDRIKQKLAVFPKNYYGNIARLEFLKFVEKWPLYGSSFYFVNKCKYAEKTFKNPVVAVNKDGVKILASTTMETIWSCKLNDIRSSRKYSINGNGILDVNIVQEYDKKSSESKLTIDTDSGAEIARVIGQYVYLNNQKAQYIKRLIVARHGERVDFCFNDHSHWTTKVVDSNGRYRPFNLNIPRNLPKRANGVAGFRTDTPLTEIGYLQSKLIGRAFRDKNIKFDIVFVSPALRCIQTAIGILKGMNAGHLKLNIEPGLFEWLQLCRQVLPSWMTIDELIEAGYPISSDYNPVFKVPDLNLSESLNEYYERSHKITKTLFEKSRHQTILFVGHGSSLDACTRLITGGQSRNTNDFYDILQRTPYLSTIQLNDNEKKYEIAGSPIPPLKHSVNNEYDFKIVHKYA</sequence>
<accession>A0AC35G359</accession>
<protein>
    <submittedName>
        <fullName evidence="2">FERM domain-containing protein</fullName>
    </submittedName>
</protein>